<gene>
    <name evidence="3" type="ORF">B0O95_11433</name>
</gene>
<dbReference type="RefSeq" id="WP_104078260.1">
    <property type="nucleotide sequence ID" value="NZ_CP062179.1"/>
</dbReference>
<feature type="region of interest" description="Disordered" evidence="1">
    <location>
        <begin position="477"/>
        <end position="498"/>
    </location>
</feature>
<dbReference type="AlphaFoldDB" id="A0A2P5K7M0"/>
<proteinExistence type="predicted"/>
<accession>A0A2P5K7M0</accession>
<evidence type="ECO:0000259" key="2">
    <source>
        <dbReference type="Pfam" id="PF03009"/>
    </source>
</evidence>
<evidence type="ECO:0000313" key="3">
    <source>
        <dbReference type="EMBL" id="PPB82066.1"/>
    </source>
</evidence>
<dbReference type="OrthoDB" id="384721at2"/>
<protein>
    <submittedName>
        <fullName evidence="3">Glycerophosphoryl diester phosphodiesterase family protein</fullName>
    </submittedName>
</protein>
<evidence type="ECO:0000313" key="4">
    <source>
        <dbReference type="Proteomes" id="UP000243096"/>
    </source>
</evidence>
<dbReference type="Proteomes" id="UP000243096">
    <property type="component" value="Unassembled WGS sequence"/>
</dbReference>
<dbReference type="EMBL" id="PRDW01000014">
    <property type="protein sequence ID" value="PPB82066.1"/>
    <property type="molecule type" value="Genomic_DNA"/>
</dbReference>
<reference evidence="3 4" key="1">
    <citation type="submission" date="2018-01" db="EMBL/GenBank/DDBJ databases">
        <title>Genomic Encyclopedia of Type Strains, Phase III (KMG-III): the genomes of soil and plant-associated and newly described type strains.</title>
        <authorList>
            <person name="Whitman W."/>
        </authorList>
    </citation>
    <scope>NUCLEOTIDE SEQUENCE [LARGE SCALE GENOMIC DNA]</scope>
    <source>
        <strain evidence="3 4">HKI456</strain>
    </source>
</reference>
<evidence type="ECO:0000256" key="1">
    <source>
        <dbReference type="SAM" id="MobiDB-lite"/>
    </source>
</evidence>
<dbReference type="InterPro" id="IPR030395">
    <property type="entry name" value="GP_PDE_dom"/>
</dbReference>
<feature type="compositionally biased region" description="Polar residues" evidence="1">
    <location>
        <begin position="477"/>
        <end position="490"/>
    </location>
</feature>
<dbReference type="GO" id="GO:0008081">
    <property type="term" value="F:phosphoric diester hydrolase activity"/>
    <property type="evidence" value="ECO:0007669"/>
    <property type="project" value="InterPro"/>
</dbReference>
<feature type="domain" description="GP-PDE" evidence="2">
    <location>
        <begin position="141"/>
        <end position="300"/>
    </location>
</feature>
<organism evidence="3 4">
    <name type="scientific">Mycetohabitans endofungorum</name>
    <dbReference type="NCBI Taxonomy" id="417203"/>
    <lineage>
        <taxon>Bacteria</taxon>
        <taxon>Pseudomonadati</taxon>
        <taxon>Pseudomonadota</taxon>
        <taxon>Betaproteobacteria</taxon>
        <taxon>Burkholderiales</taxon>
        <taxon>Burkholderiaceae</taxon>
        <taxon>Mycetohabitans</taxon>
    </lineage>
</organism>
<comment type="caution">
    <text evidence="3">The sequence shown here is derived from an EMBL/GenBank/DDBJ whole genome shotgun (WGS) entry which is preliminary data.</text>
</comment>
<dbReference type="GO" id="GO:0006629">
    <property type="term" value="P:lipid metabolic process"/>
    <property type="evidence" value="ECO:0007669"/>
    <property type="project" value="InterPro"/>
</dbReference>
<dbReference type="Gene3D" id="3.20.20.190">
    <property type="entry name" value="Phosphatidylinositol (PI) phosphodiesterase"/>
    <property type="match status" value="1"/>
</dbReference>
<name>A0A2P5K7M0_9BURK</name>
<dbReference type="InterPro" id="IPR017946">
    <property type="entry name" value="PLC-like_Pdiesterase_TIM-brl"/>
</dbReference>
<sequence length="498" mass="56633">MKEFKTRPFRKINRSLQLLDRANIENIDDIVATVVFGLNNKFDPDWKEETVPEGLSSSVIEIVEKAITQAQKNKNTTAREANAYYGLSPLVSSLKGAEEGQDKGTYVSIVDEVQRALRLKMAQRSDGVSIIAHRGHGPTNRTRGGLIKLTDKRRTDRPAENSESAFRAAFNAAGTKLQPGLDGIECDVFLSKDNIPILSHEGKIKEQLSDSASYPHIDEEKSIDHLNAEELYKIRRNGEESNFISLEHLLKLSEQKAPSYFNGTNNPFRIEIEMKGKPSDEKNKDEYSKNLTSSVAKTINRFLKRQTEPWCWEFILFNGEMKDIESYNNLRFTKTHLGGLYTGINYKKHTFDKIRPDELRMALSNQNIKNFNNSKLGEYEYIITLVPGAERPYEEYESELGELDFPNPKSEYAQSVNKDMLNKKGKEYINIIKFLDSIKDRTKTDQSGPSHHLLTDIPKNAEHYKLYIQGKIPSMSQLTSLNSGNKQPASGTKRKGKK</sequence>
<dbReference type="SUPFAM" id="SSF51695">
    <property type="entry name" value="PLC-like phosphodiesterases"/>
    <property type="match status" value="1"/>
</dbReference>
<keyword evidence="4" id="KW-1185">Reference proteome</keyword>
<dbReference type="Pfam" id="PF03009">
    <property type="entry name" value="GDPD"/>
    <property type="match status" value="1"/>
</dbReference>